<name>A0ABS2RA85_9BACI</name>
<evidence type="ECO:0000259" key="5">
    <source>
        <dbReference type="Pfam" id="PF08245"/>
    </source>
</evidence>
<gene>
    <name evidence="6" type="ORF">JOC94_003588</name>
</gene>
<dbReference type="Gene3D" id="3.90.190.20">
    <property type="entry name" value="Mur ligase, C-terminal domain"/>
    <property type="match status" value="1"/>
</dbReference>
<dbReference type="Proteomes" id="UP000823485">
    <property type="component" value="Unassembled WGS sequence"/>
</dbReference>
<dbReference type="PANTHER" id="PTHR43024:SF1">
    <property type="entry name" value="UDP-N-ACETYLMURAMOYL-TRIPEPTIDE--D-ALANYL-D-ALANINE LIGASE"/>
    <property type="match status" value="1"/>
</dbReference>
<keyword evidence="2" id="KW-0547">Nucleotide-binding</keyword>
<organism evidence="6 7">
    <name type="scientific">Siminovitchia thermophila</name>
    <dbReference type="NCBI Taxonomy" id="1245522"/>
    <lineage>
        <taxon>Bacteria</taxon>
        <taxon>Bacillati</taxon>
        <taxon>Bacillota</taxon>
        <taxon>Bacilli</taxon>
        <taxon>Bacillales</taxon>
        <taxon>Bacillaceae</taxon>
        <taxon>Siminovitchia</taxon>
    </lineage>
</organism>
<dbReference type="Pfam" id="PF02875">
    <property type="entry name" value="Mur_ligase_C"/>
    <property type="match status" value="1"/>
</dbReference>
<reference evidence="6 7" key="1">
    <citation type="submission" date="2021-01" db="EMBL/GenBank/DDBJ databases">
        <title>Genomic Encyclopedia of Type Strains, Phase IV (KMG-IV): sequencing the most valuable type-strain genomes for metagenomic binning, comparative biology and taxonomic classification.</title>
        <authorList>
            <person name="Goeker M."/>
        </authorList>
    </citation>
    <scope>NUCLEOTIDE SEQUENCE [LARGE SCALE GENOMIC DNA]</scope>
    <source>
        <strain evidence="6 7">DSM 105453</strain>
    </source>
</reference>
<feature type="domain" description="Mur ligase C-terminal" evidence="4">
    <location>
        <begin position="345"/>
        <end position="467"/>
    </location>
</feature>
<dbReference type="InterPro" id="IPR013221">
    <property type="entry name" value="Mur_ligase_cen"/>
</dbReference>
<dbReference type="PANTHER" id="PTHR43024">
    <property type="entry name" value="UDP-N-ACETYLMURAMOYL-TRIPEPTIDE--D-ALANYL-D-ALANINE LIGASE"/>
    <property type="match status" value="1"/>
</dbReference>
<keyword evidence="7" id="KW-1185">Reference proteome</keyword>
<dbReference type="Pfam" id="PF08245">
    <property type="entry name" value="Mur_ligase_M"/>
    <property type="match status" value="1"/>
</dbReference>
<evidence type="ECO:0000313" key="7">
    <source>
        <dbReference type="Proteomes" id="UP000823485"/>
    </source>
</evidence>
<dbReference type="InterPro" id="IPR004101">
    <property type="entry name" value="Mur_ligase_C"/>
</dbReference>
<evidence type="ECO:0000256" key="3">
    <source>
        <dbReference type="ARBA" id="ARBA00022840"/>
    </source>
</evidence>
<dbReference type="Gene3D" id="3.40.1190.10">
    <property type="entry name" value="Mur-like, catalytic domain"/>
    <property type="match status" value="1"/>
</dbReference>
<evidence type="ECO:0000256" key="1">
    <source>
        <dbReference type="ARBA" id="ARBA00022598"/>
    </source>
</evidence>
<evidence type="ECO:0000256" key="2">
    <source>
        <dbReference type="ARBA" id="ARBA00022741"/>
    </source>
</evidence>
<sequence>MAAGFTYQEIADILDGYFFNELEQSSPIIDFEFDPAQLQKGVSGNCFISISRERWNQFHKKELPWIDGNVRILEYYKNCDLIITEEPIKELAPFVAQIIVKNSIKSMQILAKQARNKMKNPVIGITGSVGKSSTRLILEHLLKEISNVVATRGNHNTQTGVPLYGAKLCRNPDMGIVEISLNALNNRGNQALTIRPDVCMVTSIGEAHLSTLHSTMNVATFKARIFDGLTTGGLAIINKDIGKEEFRILYEQAKKRTNRIKTYSLIDKSADLFLKKRIYEKYKTTVIFQYKKTAYTFDMIMPSDGIMMNTLGALLCLAELGYDIDSMARKVYDFKSLDRVMELKRLNSKDQRRIDIIDDSHNAAIPSMINAIKTFKEKQFFYKGKKILVLGQVADLGDQSEYLHDKLVPYILQSDADYVFGHGKYMRDVIKKLPANMVGGWFNNALELSTRIPYYCSDDSFILLKGSVSGSDFRKTSHYLPAQIKRSTKEIKDITPQPQVLVDHIQPMWGIVGYDLKENKEIFHKGYLQTKSIEGIGPIILLLLLFQMGIQDQKVSRLNRWPTNEGVSINQKPFHFGQTFTHRELAEEVMLTQHPSAVFELAHLYFSNRNKAMKEITKLVEMLDITPSAALNLTGRYRVKEQQSFQLSDLIKVGKALKQYQSELPIIMNCNGMNMRGIAFGTLRSHCILFIEDVLYCGSGMTSVEDLKRNLTFSMELTRMKS</sequence>
<accession>A0ABS2RA85</accession>
<dbReference type="InterPro" id="IPR051046">
    <property type="entry name" value="MurCDEF_CellWall_CoF430Synth"/>
</dbReference>
<feature type="domain" description="Mur ligase central" evidence="5">
    <location>
        <begin position="125"/>
        <end position="316"/>
    </location>
</feature>
<proteinExistence type="predicted"/>
<dbReference type="InterPro" id="IPR036565">
    <property type="entry name" value="Mur-like_cat_sf"/>
</dbReference>
<evidence type="ECO:0000259" key="4">
    <source>
        <dbReference type="Pfam" id="PF02875"/>
    </source>
</evidence>
<dbReference type="SUPFAM" id="SSF53623">
    <property type="entry name" value="MurD-like peptide ligases, catalytic domain"/>
    <property type="match status" value="1"/>
</dbReference>
<comment type="caution">
    <text evidence="6">The sequence shown here is derived from an EMBL/GenBank/DDBJ whole genome shotgun (WGS) entry which is preliminary data.</text>
</comment>
<evidence type="ECO:0000313" key="6">
    <source>
        <dbReference type="EMBL" id="MBM7716567.1"/>
    </source>
</evidence>
<protein>
    <submittedName>
        <fullName evidence="6">UDP-N-acetylmuramyl pentapeptide synthase</fullName>
    </submittedName>
</protein>
<dbReference type="RefSeq" id="WP_077113993.1">
    <property type="nucleotide sequence ID" value="NZ_JAFBFH010000029.1"/>
</dbReference>
<dbReference type="InterPro" id="IPR036615">
    <property type="entry name" value="Mur_ligase_C_dom_sf"/>
</dbReference>
<keyword evidence="1" id="KW-0436">Ligase</keyword>
<dbReference type="SUPFAM" id="SSF53244">
    <property type="entry name" value="MurD-like peptide ligases, peptide-binding domain"/>
    <property type="match status" value="1"/>
</dbReference>
<dbReference type="EMBL" id="JAFBFH010000029">
    <property type="protein sequence ID" value="MBM7716567.1"/>
    <property type="molecule type" value="Genomic_DNA"/>
</dbReference>
<keyword evidence="3" id="KW-0067">ATP-binding</keyword>